<dbReference type="Pfam" id="PF15047">
    <property type="entry name" value="DUF4533"/>
    <property type="match status" value="1"/>
</dbReference>
<dbReference type="InterPro" id="IPR027895">
    <property type="entry name" value="DUF4533"/>
</dbReference>
<organism evidence="2 3">
    <name type="scientific">Heterocephalus glaber</name>
    <name type="common">Naked mole rat</name>
    <dbReference type="NCBI Taxonomy" id="10181"/>
    <lineage>
        <taxon>Eukaryota</taxon>
        <taxon>Metazoa</taxon>
        <taxon>Chordata</taxon>
        <taxon>Craniata</taxon>
        <taxon>Vertebrata</taxon>
        <taxon>Euteleostomi</taxon>
        <taxon>Mammalia</taxon>
        <taxon>Eutheria</taxon>
        <taxon>Euarchontoglires</taxon>
        <taxon>Glires</taxon>
        <taxon>Rodentia</taxon>
        <taxon>Hystricomorpha</taxon>
        <taxon>Bathyergidae</taxon>
        <taxon>Heterocephalus</taxon>
    </lineage>
</organism>
<evidence type="ECO:0000313" key="2">
    <source>
        <dbReference type="EMBL" id="EHB13164.1"/>
    </source>
</evidence>
<feature type="region of interest" description="Disordered" evidence="1">
    <location>
        <begin position="66"/>
        <end position="112"/>
    </location>
</feature>
<name>G5BV50_HETGA</name>
<dbReference type="EMBL" id="JH172079">
    <property type="protein sequence ID" value="EHB13164.1"/>
    <property type="molecule type" value="Genomic_DNA"/>
</dbReference>
<dbReference type="Proteomes" id="UP000006813">
    <property type="component" value="Unassembled WGS sequence"/>
</dbReference>
<sequence>MCSVAEKCINVELPHSAKGLFSDIQTPVIVSGLRSSNIFESLESLLSLLMTFPVMNLRLSDFYREDTKEQSDATTSGKTMSPDLSKTTTKDTLKKLQDALKTENTSNPRESAADHLEQILKVMEPTLYILQKAIKTVETDISKSKKVIDK</sequence>
<dbReference type="FunCoup" id="G5BV50">
    <property type="interactions" value="5"/>
</dbReference>
<reference evidence="2 3" key="1">
    <citation type="journal article" date="2011" name="Nature">
        <title>Genome sequencing reveals insights into physiology and longevity of the naked mole rat.</title>
        <authorList>
            <person name="Kim E.B."/>
            <person name="Fang X."/>
            <person name="Fushan A.A."/>
            <person name="Huang Z."/>
            <person name="Lobanov A.V."/>
            <person name="Han L."/>
            <person name="Marino S.M."/>
            <person name="Sun X."/>
            <person name="Turanov A.A."/>
            <person name="Yang P."/>
            <person name="Yim S.H."/>
            <person name="Zhao X."/>
            <person name="Kasaikina M.V."/>
            <person name="Stoletzki N."/>
            <person name="Peng C."/>
            <person name="Polak P."/>
            <person name="Xiong Z."/>
            <person name="Kiezun A."/>
            <person name="Zhu Y."/>
            <person name="Chen Y."/>
            <person name="Kryukov G.V."/>
            <person name="Zhang Q."/>
            <person name="Peshkin L."/>
            <person name="Yang L."/>
            <person name="Bronson R.T."/>
            <person name="Buffenstein R."/>
            <person name="Wang B."/>
            <person name="Han C."/>
            <person name="Li Q."/>
            <person name="Chen L."/>
            <person name="Zhao W."/>
            <person name="Sunyaev S.R."/>
            <person name="Park T.J."/>
            <person name="Zhang G."/>
            <person name="Wang J."/>
            <person name="Gladyshev V.N."/>
        </authorList>
    </citation>
    <scope>NUCLEOTIDE SEQUENCE [LARGE SCALE GENOMIC DNA]</scope>
</reference>
<evidence type="ECO:0000256" key="1">
    <source>
        <dbReference type="SAM" id="MobiDB-lite"/>
    </source>
</evidence>
<protein>
    <submittedName>
        <fullName evidence="2">Uncharacterized protein</fullName>
    </submittedName>
</protein>
<dbReference type="PANTHER" id="PTHR36289:SF1">
    <property type="entry name" value="CHROMOSOME 12 OPEN READING FRAME 60"/>
    <property type="match status" value="1"/>
</dbReference>
<proteinExistence type="predicted"/>
<accession>G5BV50</accession>
<dbReference type="PANTHER" id="PTHR36289">
    <property type="entry name" value="CHROMOSOME 12 OPEN READING FRAME 60"/>
    <property type="match status" value="1"/>
</dbReference>
<dbReference type="eggNOG" id="ENOG502S734">
    <property type="taxonomic scope" value="Eukaryota"/>
</dbReference>
<gene>
    <name evidence="2" type="ORF">GW7_19634</name>
</gene>
<feature type="compositionally biased region" description="Basic and acidic residues" evidence="1">
    <location>
        <begin position="88"/>
        <end position="101"/>
    </location>
</feature>
<dbReference type="AlphaFoldDB" id="G5BV50"/>
<dbReference type="InParanoid" id="G5BV50"/>
<evidence type="ECO:0000313" key="3">
    <source>
        <dbReference type="Proteomes" id="UP000006813"/>
    </source>
</evidence>